<dbReference type="Proteomes" id="UP000279307">
    <property type="component" value="Chromosome 3"/>
</dbReference>
<dbReference type="EMBL" id="QOIP01000003">
    <property type="protein sequence ID" value="RLU24444.1"/>
    <property type="molecule type" value="Genomic_DNA"/>
</dbReference>
<reference evidence="1 2" key="1">
    <citation type="journal article" date="2018" name="Genome Res.">
        <title>The genomic architecture and molecular evolution of ant odorant receptors.</title>
        <authorList>
            <person name="McKenzie S.K."/>
            <person name="Kronauer D.J.C."/>
        </authorList>
    </citation>
    <scope>NUCLEOTIDE SEQUENCE [LARGE SCALE GENOMIC DNA]</scope>
    <source>
        <strain evidence="1">Clonal line C1</strain>
    </source>
</reference>
<name>A0A3L8DVH6_OOCBI</name>
<evidence type="ECO:0000313" key="1">
    <source>
        <dbReference type="EMBL" id="RLU24444.1"/>
    </source>
</evidence>
<accession>A0A3L8DVH6</accession>
<comment type="caution">
    <text evidence="1">The sequence shown here is derived from an EMBL/GenBank/DDBJ whole genome shotgun (WGS) entry which is preliminary data.</text>
</comment>
<dbReference type="AlphaFoldDB" id="A0A3L8DVH6"/>
<sequence length="116" mass="13835">MCEENSHFDSEMEIFSPTHSYVECNDDMQCDRYLYPEKTYDTQKNMEGEKEFMSEVPEQDENTSYIDVCGTIQDFTELLISEVQKRPALYNIKSSIQSRSRVIVNQMWQEIFEIFE</sequence>
<evidence type="ECO:0000313" key="2">
    <source>
        <dbReference type="Proteomes" id="UP000279307"/>
    </source>
</evidence>
<dbReference type="OrthoDB" id="7545350at2759"/>
<proteinExistence type="predicted"/>
<feature type="non-terminal residue" evidence="1">
    <location>
        <position position="116"/>
    </location>
</feature>
<organism evidence="1 2">
    <name type="scientific">Ooceraea biroi</name>
    <name type="common">Clonal raider ant</name>
    <name type="synonym">Cerapachys biroi</name>
    <dbReference type="NCBI Taxonomy" id="2015173"/>
    <lineage>
        <taxon>Eukaryota</taxon>
        <taxon>Metazoa</taxon>
        <taxon>Ecdysozoa</taxon>
        <taxon>Arthropoda</taxon>
        <taxon>Hexapoda</taxon>
        <taxon>Insecta</taxon>
        <taxon>Pterygota</taxon>
        <taxon>Neoptera</taxon>
        <taxon>Endopterygota</taxon>
        <taxon>Hymenoptera</taxon>
        <taxon>Apocrita</taxon>
        <taxon>Aculeata</taxon>
        <taxon>Formicoidea</taxon>
        <taxon>Formicidae</taxon>
        <taxon>Dorylinae</taxon>
        <taxon>Ooceraea</taxon>
    </lineage>
</organism>
<gene>
    <name evidence="1" type="ORF">DMN91_002533</name>
</gene>
<protein>
    <submittedName>
        <fullName evidence="1">Uncharacterized protein</fullName>
    </submittedName>
</protein>